<reference evidence="3" key="3">
    <citation type="submission" date="2025-09" db="UniProtKB">
        <authorList>
            <consortium name="Ensembl"/>
        </authorList>
    </citation>
    <scope>IDENTIFICATION</scope>
</reference>
<dbReference type="PROSITE" id="PS50835">
    <property type="entry name" value="IG_LIKE"/>
    <property type="match status" value="1"/>
</dbReference>
<proteinExistence type="predicted"/>
<dbReference type="InterPro" id="IPR036179">
    <property type="entry name" value="Ig-like_dom_sf"/>
</dbReference>
<dbReference type="Ensembl" id="ENSATET00000054952.1">
    <property type="protein sequence ID" value="ENSATEP00000044696.1"/>
    <property type="gene ID" value="ENSATEG00000029529.1"/>
</dbReference>
<keyword evidence="4" id="KW-1185">Reference proteome</keyword>
<organism evidence="3 4">
    <name type="scientific">Anabas testudineus</name>
    <name type="common">Climbing perch</name>
    <name type="synonym">Anthias testudineus</name>
    <dbReference type="NCBI Taxonomy" id="64144"/>
    <lineage>
        <taxon>Eukaryota</taxon>
        <taxon>Metazoa</taxon>
        <taxon>Chordata</taxon>
        <taxon>Craniata</taxon>
        <taxon>Vertebrata</taxon>
        <taxon>Euteleostomi</taxon>
        <taxon>Actinopterygii</taxon>
        <taxon>Neopterygii</taxon>
        <taxon>Teleostei</taxon>
        <taxon>Neoteleostei</taxon>
        <taxon>Acanthomorphata</taxon>
        <taxon>Anabantaria</taxon>
        <taxon>Anabantiformes</taxon>
        <taxon>Anabantoidei</taxon>
        <taxon>Anabantidae</taxon>
        <taxon>Anabas</taxon>
    </lineage>
</organism>
<dbReference type="InterPro" id="IPR013783">
    <property type="entry name" value="Ig-like_fold"/>
</dbReference>
<dbReference type="OrthoDB" id="3263820at2759"/>
<dbReference type="InterPro" id="IPR003598">
    <property type="entry name" value="Ig_sub2"/>
</dbReference>
<dbReference type="InterPro" id="IPR003599">
    <property type="entry name" value="Ig_sub"/>
</dbReference>
<dbReference type="InParanoid" id="A0A7N6A9K7"/>
<evidence type="ECO:0000259" key="2">
    <source>
        <dbReference type="PROSITE" id="PS50835"/>
    </source>
</evidence>
<dbReference type="PANTHER" id="PTHR14340">
    <property type="entry name" value="MICROFIBRIL-ASSOCIATED GLYCOPROTEIN 3"/>
    <property type="match status" value="1"/>
</dbReference>
<dbReference type="GeneTree" id="ENSGT01040000241217"/>
<dbReference type="Proteomes" id="UP000265040">
    <property type="component" value="Chromosome 21"/>
</dbReference>
<dbReference type="SUPFAM" id="SSF48726">
    <property type="entry name" value="Immunoglobulin"/>
    <property type="match status" value="1"/>
</dbReference>
<sequence length="203" mass="22755">NTDFCSLKTQSHWIACHLSLSASAISIDAQVLDYDNTNFNLCNFSEPPQFILKLPPTTFVKQSVGHRFECKVTSTRSPNVCWYKNNQKLTDGGNYKILFVDSTACLQLHNTKFEDNGVYSCEAHNDAGSVSCSTVLTVQGQLLNIYRDKEKFKAGLGYKKISQALNISRTTVQSIICKWKEYGTTANLPRHGRPPKQAEQGEH</sequence>
<dbReference type="SMART" id="SM00408">
    <property type="entry name" value="IGc2"/>
    <property type="match status" value="1"/>
</dbReference>
<dbReference type="SMART" id="SM00409">
    <property type="entry name" value="IG"/>
    <property type="match status" value="1"/>
</dbReference>
<reference evidence="3" key="1">
    <citation type="submission" date="2021-04" db="EMBL/GenBank/DDBJ databases">
        <authorList>
            <consortium name="Wellcome Sanger Institute Data Sharing"/>
        </authorList>
    </citation>
    <scope>NUCLEOTIDE SEQUENCE [LARGE SCALE GENOMIC DNA]</scope>
</reference>
<dbReference type="Gene3D" id="1.10.10.10">
    <property type="entry name" value="Winged helix-like DNA-binding domain superfamily/Winged helix DNA-binding domain"/>
    <property type="match status" value="1"/>
</dbReference>
<dbReference type="InterPro" id="IPR009057">
    <property type="entry name" value="Homeodomain-like_sf"/>
</dbReference>
<dbReference type="AlphaFoldDB" id="A0A7N6A9K7"/>
<dbReference type="Pfam" id="PF07679">
    <property type="entry name" value="I-set"/>
    <property type="match status" value="1"/>
</dbReference>
<evidence type="ECO:0000313" key="3">
    <source>
        <dbReference type="Ensembl" id="ENSATEP00000044696.1"/>
    </source>
</evidence>
<accession>A0A7N6A9K7</accession>
<dbReference type="InterPro" id="IPR036388">
    <property type="entry name" value="WH-like_DNA-bd_sf"/>
</dbReference>
<dbReference type="InterPro" id="IPR013098">
    <property type="entry name" value="Ig_I-set"/>
</dbReference>
<evidence type="ECO:0000256" key="1">
    <source>
        <dbReference type="ARBA" id="ARBA00023319"/>
    </source>
</evidence>
<dbReference type="Pfam" id="PF25787">
    <property type="entry name" value="HTH_SB"/>
    <property type="match status" value="1"/>
</dbReference>
<dbReference type="InterPro" id="IPR057667">
    <property type="entry name" value="HTH_SB"/>
</dbReference>
<name>A0A7N6A9K7_ANATE</name>
<evidence type="ECO:0000313" key="4">
    <source>
        <dbReference type="Proteomes" id="UP000265040"/>
    </source>
</evidence>
<dbReference type="InterPro" id="IPR007110">
    <property type="entry name" value="Ig-like_dom"/>
</dbReference>
<dbReference type="FunFam" id="2.60.40.10:FF:000022">
    <property type="entry name" value="Cardiac titin"/>
    <property type="match status" value="1"/>
</dbReference>
<reference evidence="3" key="2">
    <citation type="submission" date="2025-08" db="UniProtKB">
        <authorList>
            <consortium name="Ensembl"/>
        </authorList>
    </citation>
    <scope>IDENTIFICATION</scope>
</reference>
<dbReference type="Gene3D" id="2.60.40.10">
    <property type="entry name" value="Immunoglobulins"/>
    <property type="match status" value="1"/>
</dbReference>
<dbReference type="SUPFAM" id="SSF46689">
    <property type="entry name" value="Homeodomain-like"/>
    <property type="match status" value="1"/>
</dbReference>
<keyword evidence="1" id="KW-0393">Immunoglobulin domain</keyword>
<protein>
    <recommendedName>
        <fullName evidence="2">Ig-like domain-containing protein</fullName>
    </recommendedName>
</protein>
<dbReference type="PANTHER" id="PTHR14340:SF19">
    <property type="entry name" value="IG-LIKE DOMAIN-CONTAINING PROTEIN"/>
    <property type="match status" value="1"/>
</dbReference>
<feature type="domain" description="Ig-like" evidence="2">
    <location>
        <begin position="48"/>
        <end position="137"/>
    </location>
</feature>